<dbReference type="InterPro" id="IPR027417">
    <property type="entry name" value="P-loop_NTPase"/>
</dbReference>
<dbReference type="STRING" id="1802668.A2831_00625"/>
<sequence length="244" mass="28476">MEGNNRLLVVVFSGLVFSGKSFFRNWAMGLSEFQNAQTVAMDDIRKLLWGNKSDTDITKTEHIFKNEATRFEVKRRLIIERPPAMFLESVMLTREAHQKPFVEMIDSANWYLQTIEKEEANRDDLPPSKQSIKIDFRCIYLYCNLETVRRRIQYRLRELEVSGNKSNASVFDSEGFLRGAKQIEIPPVHYTPLYINTSDESPHALEKQRQEILLFLRGEMPIGTEEHQRRSDEAVMILNQACKL</sequence>
<evidence type="ECO:0000313" key="1">
    <source>
        <dbReference type="EMBL" id="OGN05671.1"/>
    </source>
</evidence>
<evidence type="ECO:0000313" key="2">
    <source>
        <dbReference type="Proteomes" id="UP000177507"/>
    </source>
</evidence>
<reference evidence="1 2" key="1">
    <citation type="journal article" date="2016" name="Nat. Commun.">
        <title>Thousands of microbial genomes shed light on interconnected biogeochemical processes in an aquifer system.</title>
        <authorList>
            <person name="Anantharaman K."/>
            <person name="Brown C.T."/>
            <person name="Hug L.A."/>
            <person name="Sharon I."/>
            <person name="Castelle C.J."/>
            <person name="Probst A.J."/>
            <person name="Thomas B.C."/>
            <person name="Singh A."/>
            <person name="Wilkins M.J."/>
            <person name="Karaoz U."/>
            <person name="Brodie E.L."/>
            <person name="Williams K.H."/>
            <person name="Hubbard S.S."/>
            <person name="Banfield J.F."/>
        </authorList>
    </citation>
    <scope>NUCLEOTIDE SEQUENCE [LARGE SCALE GENOMIC DNA]</scope>
</reference>
<name>A0A1F8EXT7_9BACT</name>
<dbReference type="SUPFAM" id="SSF52540">
    <property type="entry name" value="P-loop containing nucleoside triphosphate hydrolases"/>
    <property type="match status" value="1"/>
</dbReference>
<dbReference type="AlphaFoldDB" id="A0A1F8EXT7"/>
<organism evidence="1 2">
    <name type="scientific">Candidatus Yanofskybacteria bacterium RIFCSPHIGHO2_01_FULL_44_17</name>
    <dbReference type="NCBI Taxonomy" id="1802668"/>
    <lineage>
        <taxon>Bacteria</taxon>
        <taxon>Candidatus Yanofskyibacteriota</taxon>
    </lineage>
</organism>
<comment type="caution">
    <text evidence="1">The sequence shown here is derived from an EMBL/GenBank/DDBJ whole genome shotgun (WGS) entry which is preliminary data.</text>
</comment>
<dbReference type="EMBL" id="MGJI01000006">
    <property type="protein sequence ID" value="OGN05671.1"/>
    <property type="molecule type" value="Genomic_DNA"/>
</dbReference>
<dbReference type="Proteomes" id="UP000177507">
    <property type="component" value="Unassembled WGS sequence"/>
</dbReference>
<gene>
    <name evidence="1" type="ORF">A2831_00625</name>
</gene>
<protein>
    <submittedName>
        <fullName evidence="1">Uncharacterized protein</fullName>
    </submittedName>
</protein>
<dbReference type="Gene3D" id="3.40.50.300">
    <property type="entry name" value="P-loop containing nucleotide triphosphate hydrolases"/>
    <property type="match status" value="1"/>
</dbReference>
<proteinExistence type="predicted"/>
<accession>A0A1F8EXT7</accession>